<comment type="caution">
    <text evidence="1">The sequence shown here is derived from an EMBL/GenBank/DDBJ whole genome shotgun (WGS) entry which is preliminary data.</text>
</comment>
<protein>
    <submittedName>
        <fullName evidence="1">Uncharacterized protein</fullName>
    </submittedName>
</protein>
<reference evidence="2" key="1">
    <citation type="journal article" date="2019" name="Int. J. Syst. Evol. Microbiol.">
        <title>The Global Catalogue of Microorganisms (GCM) 10K type strain sequencing project: providing services to taxonomists for standard genome sequencing and annotation.</title>
        <authorList>
            <consortium name="The Broad Institute Genomics Platform"/>
            <consortium name="The Broad Institute Genome Sequencing Center for Infectious Disease"/>
            <person name="Wu L."/>
            <person name="Ma J."/>
        </authorList>
    </citation>
    <scope>NUCLEOTIDE SEQUENCE [LARGE SCALE GENOMIC DNA]</scope>
    <source>
        <strain evidence="2">JCM 18123</strain>
    </source>
</reference>
<name>A0ABP9G6W3_9ACTN</name>
<gene>
    <name evidence="1" type="ORF">GCM10023224_06580</name>
</gene>
<evidence type="ECO:0000313" key="2">
    <source>
        <dbReference type="Proteomes" id="UP001499993"/>
    </source>
</evidence>
<sequence length="109" mass="11338">MSGNTREQRLDSGDAAMEEVGGLAALVPAQARPVDLVYRPLGSSGTESDAQGEVAAAAARTAVAGEIEKLRPGEPYVLHQGRVGDYPGIAPELSPDELLVFGVVYRFGA</sequence>
<dbReference type="Proteomes" id="UP001499993">
    <property type="component" value="Unassembled WGS sequence"/>
</dbReference>
<dbReference type="EMBL" id="BAABIK010000002">
    <property type="protein sequence ID" value="GAA4929710.1"/>
    <property type="molecule type" value="Genomic_DNA"/>
</dbReference>
<keyword evidence="2" id="KW-1185">Reference proteome</keyword>
<accession>A0ABP9G6W3</accession>
<organism evidence="1 2">
    <name type="scientific">Streptomonospora halophila</name>
    <dbReference type="NCBI Taxonomy" id="427369"/>
    <lineage>
        <taxon>Bacteria</taxon>
        <taxon>Bacillati</taxon>
        <taxon>Actinomycetota</taxon>
        <taxon>Actinomycetes</taxon>
        <taxon>Streptosporangiales</taxon>
        <taxon>Nocardiopsidaceae</taxon>
        <taxon>Streptomonospora</taxon>
    </lineage>
</organism>
<dbReference type="RefSeq" id="WP_344145136.1">
    <property type="nucleotide sequence ID" value="NZ_BAABIK010000002.1"/>
</dbReference>
<proteinExistence type="predicted"/>
<evidence type="ECO:0000313" key="1">
    <source>
        <dbReference type="EMBL" id="GAA4929710.1"/>
    </source>
</evidence>